<reference evidence="2" key="1">
    <citation type="submission" date="2023-03" db="EMBL/GenBank/DDBJ databases">
        <title>Massive genome expansion in bonnet fungi (Mycena s.s.) driven by repeated elements and novel gene families across ecological guilds.</title>
        <authorList>
            <consortium name="Lawrence Berkeley National Laboratory"/>
            <person name="Harder C.B."/>
            <person name="Miyauchi S."/>
            <person name="Viragh M."/>
            <person name="Kuo A."/>
            <person name="Thoen E."/>
            <person name="Andreopoulos B."/>
            <person name="Lu D."/>
            <person name="Skrede I."/>
            <person name="Drula E."/>
            <person name="Henrissat B."/>
            <person name="Morin E."/>
            <person name="Kohler A."/>
            <person name="Barry K."/>
            <person name="LaButti K."/>
            <person name="Morin E."/>
            <person name="Salamov A."/>
            <person name="Lipzen A."/>
            <person name="Mereny Z."/>
            <person name="Hegedus B."/>
            <person name="Baldrian P."/>
            <person name="Stursova M."/>
            <person name="Weitz H."/>
            <person name="Taylor A."/>
            <person name="Grigoriev I.V."/>
            <person name="Nagy L.G."/>
            <person name="Martin F."/>
            <person name="Kauserud H."/>
        </authorList>
    </citation>
    <scope>NUCLEOTIDE SEQUENCE</scope>
    <source>
        <strain evidence="2">CBHHK067</strain>
    </source>
</reference>
<dbReference type="EMBL" id="JARKIE010000069">
    <property type="protein sequence ID" value="KAJ7689865.1"/>
    <property type="molecule type" value="Genomic_DNA"/>
</dbReference>
<organism evidence="2 3">
    <name type="scientific">Mycena rosella</name>
    <name type="common">Pink bonnet</name>
    <name type="synonym">Agaricus rosellus</name>
    <dbReference type="NCBI Taxonomy" id="1033263"/>
    <lineage>
        <taxon>Eukaryota</taxon>
        <taxon>Fungi</taxon>
        <taxon>Dikarya</taxon>
        <taxon>Basidiomycota</taxon>
        <taxon>Agaricomycotina</taxon>
        <taxon>Agaricomycetes</taxon>
        <taxon>Agaricomycetidae</taxon>
        <taxon>Agaricales</taxon>
        <taxon>Marasmiineae</taxon>
        <taxon>Mycenaceae</taxon>
        <taxon>Mycena</taxon>
    </lineage>
</organism>
<dbReference type="AlphaFoldDB" id="A0AAD7GHY2"/>
<name>A0AAD7GHY2_MYCRO</name>
<evidence type="ECO:0000256" key="1">
    <source>
        <dbReference type="SAM" id="MobiDB-lite"/>
    </source>
</evidence>
<comment type="caution">
    <text evidence="2">The sequence shown here is derived from an EMBL/GenBank/DDBJ whole genome shotgun (WGS) entry which is preliminary data.</text>
</comment>
<feature type="region of interest" description="Disordered" evidence="1">
    <location>
        <begin position="21"/>
        <end position="46"/>
    </location>
</feature>
<protein>
    <submittedName>
        <fullName evidence="2">Uncharacterized protein</fullName>
    </submittedName>
</protein>
<evidence type="ECO:0000313" key="3">
    <source>
        <dbReference type="Proteomes" id="UP001221757"/>
    </source>
</evidence>
<dbReference type="Proteomes" id="UP001221757">
    <property type="component" value="Unassembled WGS sequence"/>
</dbReference>
<accession>A0AAD7GHY2</accession>
<evidence type="ECO:0000313" key="2">
    <source>
        <dbReference type="EMBL" id="KAJ7689865.1"/>
    </source>
</evidence>
<gene>
    <name evidence="2" type="ORF">B0H17DRAFT_1180113</name>
</gene>
<proteinExistence type="predicted"/>
<keyword evidence="3" id="KW-1185">Reference proteome</keyword>
<sequence>MPKASKSKKARQDNLSKATAALTLKRSQTSTPIPEELTQIPSELDSPAQTFSELDLASLDDTLSSWDLLLGEELPDVECTELQENNADEEDMELNSAAALDSFGEFLVSAQKAAEKAELLLEQETGRKRKRGIYTGYSKQTLWRQKKAELKLRNQGFSDI</sequence>